<dbReference type="RefSeq" id="XP_019892784.2">
    <property type="nucleotide sequence ID" value="XM_020037225.2"/>
</dbReference>
<dbReference type="PROSITE" id="PS50105">
    <property type="entry name" value="SAM_DOMAIN"/>
    <property type="match status" value="1"/>
</dbReference>
<feature type="compositionally biased region" description="Low complexity" evidence="1">
    <location>
        <begin position="900"/>
        <end position="916"/>
    </location>
</feature>
<feature type="region of interest" description="Disordered" evidence="1">
    <location>
        <begin position="66"/>
        <end position="87"/>
    </location>
</feature>
<dbReference type="AlphaFoldDB" id="A0A1I8MTU6"/>
<dbReference type="InterPro" id="IPR050548">
    <property type="entry name" value="PcG_chromatin_remod_factors"/>
</dbReference>
<dbReference type="PANTHER" id="PTHR12247">
    <property type="entry name" value="POLYCOMB GROUP PROTEIN"/>
    <property type="match status" value="1"/>
</dbReference>
<feature type="compositionally biased region" description="Low complexity" evidence="1">
    <location>
        <begin position="208"/>
        <end position="233"/>
    </location>
</feature>
<dbReference type="eggNOG" id="KOG4333">
    <property type="taxonomic scope" value="Eukaryota"/>
</dbReference>
<feature type="compositionally biased region" description="Low complexity" evidence="1">
    <location>
        <begin position="862"/>
        <end position="872"/>
    </location>
</feature>
<dbReference type="Pfam" id="PF00536">
    <property type="entry name" value="SAM_1"/>
    <property type="match status" value="1"/>
</dbReference>
<feature type="region of interest" description="Disordered" evidence="1">
    <location>
        <begin position="246"/>
        <end position="338"/>
    </location>
</feature>
<feature type="compositionally biased region" description="Polar residues" evidence="1">
    <location>
        <begin position="852"/>
        <end position="861"/>
    </location>
</feature>
<name>A0A1I8MTU6_MUSDO</name>
<accession>A0A1I8MTU6</accession>
<feature type="region of interest" description="Disordered" evidence="1">
    <location>
        <begin position="423"/>
        <end position="444"/>
    </location>
</feature>
<dbReference type="GO" id="GO:0003682">
    <property type="term" value="F:chromatin binding"/>
    <property type="evidence" value="ECO:0007669"/>
    <property type="project" value="TreeGrafter"/>
</dbReference>
<dbReference type="InterPro" id="IPR001660">
    <property type="entry name" value="SAM"/>
</dbReference>
<feature type="compositionally biased region" description="Polar residues" evidence="1">
    <location>
        <begin position="600"/>
        <end position="613"/>
    </location>
</feature>
<dbReference type="SMART" id="SM00454">
    <property type="entry name" value="SAM"/>
    <property type="match status" value="1"/>
</dbReference>
<dbReference type="EnsemblMetazoa" id="MDOA008377-RE">
    <property type="protein sequence ID" value="MDOA008377-PE"/>
    <property type="gene ID" value="MDOA008377"/>
</dbReference>
<dbReference type="RefSeq" id="XP_019892786.2">
    <property type="nucleotide sequence ID" value="XM_020037227.2"/>
</dbReference>
<dbReference type="SUPFAM" id="SSF47769">
    <property type="entry name" value="SAM/Pointed domain"/>
    <property type="match status" value="1"/>
</dbReference>
<sequence>MQIWTIMKDIDTETTTKSAIAATATVVWPSWCYSDDIGKNLLKQSTDVAGKDTLRDELEIDLAESRTERTTQTKTKQIPTSGSRQHKLLKRESIGNKMLSERSLLLSGYNNNSIDGVKKSCELSNKTTPPTTPNLSTAQATSTPTLTVTPTTTAAAAAAYLYLEKVKNERMSPRVTAAQIDSLKDAIMESSAAAAAVAAAMVNNNNNSSSINNNNNNNSNNSGNTNSCNNSHSANSTVLSQNQIANSLNNNNNNTNTSDETPSHSLQSSIGPQHPHHQPASIHLSSNHVKRERLSPATGTNGDLQSALSRSRSTTPSSFRGPSPQHSVHSSPSETVVPMHNLSSNLLNSIQQAASSSGRQSNISFPNAVISSSASSLPSDFSTRNYSDFMRCLAAKYNNTNPTDSSNSRRQTFFDTTTTNNATKKTTSVSSKVPYPPPSTSISKEISITTTPTLPPPQPISSGAISPGDTSLSHAQQTQMAAAVASAAAANSASAGNVSPFMTSFLSSLPFAQGILPPLIDMSSTQALITLARAAKENEMHNILQMNQTLKRSSSSASPSPSPSLNMALQQAGQFITPALLYSAQAQKQQQQQVSSQSSPRSTHLPNTTSGAANNVLGKNAGDKRNASPLDLSSQPPASKRFKIESNTSSQSSSEGLLDATIKRRSSTSTPTTSPSPPPLNDRPTSPNAIEWTTATSSGLGVMSTRRCQAHSEEVNSWTVDDVCAFVGSIDICAEYVKHFRDQCIDGSGLPLLTEDHLVNSLGMKLGPALKLRSMLAKKLGGPCPCVSCVAQAQQMLALQTAVGITPTGGTPVTEKTANSFQPKSATTSGNDDANSNSNNSNNATSDKTLGVQATKTITPHTNASAAATTKNSSEHSSDTNCQINVATCPQSSQNKCNATSTNYSSIKTSNNNKSNASVRDDNNGSSSS</sequence>
<gene>
    <name evidence="3" type="primary">101894759</name>
</gene>
<reference evidence="3" key="1">
    <citation type="submission" date="2020-05" db="UniProtKB">
        <authorList>
            <consortium name="EnsemblMetazoa"/>
        </authorList>
    </citation>
    <scope>IDENTIFICATION</scope>
    <source>
        <strain evidence="3">Aabys</strain>
    </source>
</reference>
<feature type="compositionally biased region" description="Polar residues" evidence="1">
    <location>
        <begin position="816"/>
        <end position="826"/>
    </location>
</feature>
<dbReference type="PANTHER" id="PTHR12247:SF138">
    <property type="entry name" value="POLYHOMEOTIC DISTAL, ISOFORM A-RELATED"/>
    <property type="match status" value="1"/>
</dbReference>
<dbReference type="GO" id="GO:0035102">
    <property type="term" value="C:PRC1 complex"/>
    <property type="evidence" value="ECO:0007669"/>
    <property type="project" value="TreeGrafter"/>
</dbReference>
<evidence type="ECO:0000256" key="1">
    <source>
        <dbReference type="SAM" id="MobiDB-lite"/>
    </source>
</evidence>
<feature type="compositionally biased region" description="Low complexity" evidence="1">
    <location>
        <begin position="309"/>
        <end position="333"/>
    </location>
</feature>
<feature type="compositionally biased region" description="Low complexity" evidence="1">
    <location>
        <begin position="827"/>
        <end position="847"/>
    </location>
</feature>
<dbReference type="CDD" id="cd09579">
    <property type="entry name" value="SAM_Samd7_11"/>
    <property type="match status" value="1"/>
</dbReference>
<dbReference type="OrthoDB" id="6433810at2759"/>
<feature type="compositionally biased region" description="Low complexity" evidence="1">
    <location>
        <begin position="135"/>
        <end position="144"/>
    </location>
</feature>
<proteinExistence type="predicted"/>
<feature type="domain" description="SAM" evidence="2">
    <location>
        <begin position="718"/>
        <end position="764"/>
    </location>
</feature>
<feature type="compositionally biased region" description="Polar residues" evidence="1">
    <location>
        <begin position="258"/>
        <end position="271"/>
    </location>
</feature>
<protein>
    <recommendedName>
        <fullName evidence="2">SAM domain-containing protein</fullName>
    </recommendedName>
</protein>
<feature type="compositionally biased region" description="Polar residues" evidence="1">
    <location>
        <begin position="297"/>
        <end position="308"/>
    </location>
</feature>
<dbReference type="InterPro" id="IPR013761">
    <property type="entry name" value="SAM/pointed_sf"/>
</dbReference>
<evidence type="ECO:0000259" key="2">
    <source>
        <dbReference type="PROSITE" id="PS50105"/>
    </source>
</evidence>
<feature type="region of interest" description="Disordered" evidence="1">
    <location>
        <begin position="208"/>
        <end position="234"/>
    </location>
</feature>
<dbReference type="VEuPathDB" id="VectorBase:MDOMA2_015084"/>
<dbReference type="RefSeq" id="XP_019892783.2">
    <property type="nucleotide sequence ID" value="XM_020037224.2"/>
</dbReference>
<dbReference type="Gene3D" id="1.10.150.50">
    <property type="entry name" value="Transcription Factor, Ets-1"/>
    <property type="match status" value="1"/>
</dbReference>
<feature type="compositionally biased region" description="Low complexity" evidence="1">
    <location>
        <begin position="423"/>
        <end position="433"/>
    </location>
</feature>
<feature type="compositionally biased region" description="Polar residues" evidence="1">
    <location>
        <begin position="879"/>
        <end position="899"/>
    </location>
</feature>
<organism evidence="3">
    <name type="scientific">Musca domestica</name>
    <name type="common">House fly</name>
    <dbReference type="NCBI Taxonomy" id="7370"/>
    <lineage>
        <taxon>Eukaryota</taxon>
        <taxon>Metazoa</taxon>
        <taxon>Ecdysozoa</taxon>
        <taxon>Arthropoda</taxon>
        <taxon>Hexapoda</taxon>
        <taxon>Insecta</taxon>
        <taxon>Pterygota</taxon>
        <taxon>Neoptera</taxon>
        <taxon>Endopterygota</taxon>
        <taxon>Diptera</taxon>
        <taxon>Brachycera</taxon>
        <taxon>Muscomorpha</taxon>
        <taxon>Muscoidea</taxon>
        <taxon>Muscidae</taxon>
        <taxon>Musca</taxon>
    </lineage>
</organism>
<dbReference type="KEGG" id="mde:101894759"/>
<feature type="region of interest" description="Disordered" evidence="1">
    <location>
        <begin position="809"/>
        <end position="929"/>
    </location>
</feature>
<feature type="region of interest" description="Disordered" evidence="1">
    <location>
        <begin position="125"/>
        <end position="144"/>
    </location>
</feature>
<dbReference type="VEuPathDB" id="VectorBase:MDOA008377"/>
<evidence type="ECO:0000313" key="3">
    <source>
        <dbReference type="EnsemblMetazoa" id="MDOA008377-PE"/>
    </source>
</evidence>
<dbReference type="GO" id="GO:0045892">
    <property type="term" value="P:negative regulation of DNA-templated transcription"/>
    <property type="evidence" value="ECO:0007669"/>
    <property type="project" value="TreeGrafter"/>
</dbReference>
<feature type="compositionally biased region" description="Low complexity" evidence="1">
    <location>
        <begin position="587"/>
        <end position="599"/>
    </location>
</feature>
<feature type="region of interest" description="Disordered" evidence="1">
    <location>
        <begin position="587"/>
        <end position="689"/>
    </location>
</feature>
<dbReference type="RefSeq" id="XP_019892785.2">
    <property type="nucleotide sequence ID" value="XM_020037226.2"/>
</dbReference>
<dbReference type="GO" id="GO:0042393">
    <property type="term" value="F:histone binding"/>
    <property type="evidence" value="ECO:0007669"/>
    <property type="project" value="TreeGrafter"/>
</dbReference>